<dbReference type="AlphaFoldDB" id="A0A1G6GWX9"/>
<feature type="domain" description="General stress protein 17M-like" evidence="2">
    <location>
        <begin position="14"/>
        <end position="80"/>
    </location>
</feature>
<protein>
    <recommendedName>
        <fullName evidence="2">General stress protein 17M-like domain-containing protein</fullName>
    </recommendedName>
</protein>
<organism evidence="3 4">
    <name type="scientific">Microbacterium enclense</name>
    <dbReference type="NCBI Taxonomy" id="993073"/>
    <lineage>
        <taxon>Bacteria</taxon>
        <taxon>Bacillati</taxon>
        <taxon>Actinomycetota</taxon>
        <taxon>Actinomycetes</taxon>
        <taxon>Micrococcales</taxon>
        <taxon>Microbacteriaceae</taxon>
        <taxon>Microbacterium</taxon>
    </lineage>
</organism>
<feature type="transmembrane region" description="Helical" evidence="1">
    <location>
        <begin position="62"/>
        <end position="83"/>
    </location>
</feature>
<keyword evidence="1" id="KW-0812">Transmembrane</keyword>
<evidence type="ECO:0000313" key="3">
    <source>
        <dbReference type="EMBL" id="SDB86175.1"/>
    </source>
</evidence>
<evidence type="ECO:0000259" key="2">
    <source>
        <dbReference type="Pfam" id="PF11181"/>
    </source>
</evidence>
<dbReference type="EMBL" id="FMYG01000001">
    <property type="protein sequence ID" value="SDB86175.1"/>
    <property type="molecule type" value="Genomic_DNA"/>
</dbReference>
<dbReference type="Proteomes" id="UP000183203">
    <property type="component" value="Unassembled WGS sequence"/>
</dbReference>
<dbReference type="InterPro" id="IPR025889">
    <property type="entry name" value="GSP17M-like_dom"/>
</dbReference>
<evidence type="ECO:0000256" key="1">
    <source>
        <dbReference type="SAM" id="Phobius"/>
    </source>
</evidence>
<feature type="transmembrane region" description="Helical" evidence="1">
    <location>
        <begin position="89"/>
        <end position="110"/>
    </location>
</feature>
<gene>
    <name evidence="3" type="ORF">SAMN05216418_0751</name>
</gene>
<proteinExistence type="predicted"/>
<name>A0A1G6GWX9_9MICO</name>
<reference evidence="3 4" key="1">
    <citation type="submission" date="2016-09" db="EMBL/GenBank/DDBJ databases">
        <authorList>
            <person name="Capua I."/>
            <person name="De Benedictis P."/>
            <person name="Joannis T."/>
            <person name="Lombin L.H."/>
            <person name="Cattoli G."/>
        </authorList>
    </citation>
    <scope>NUCLEOTIDE SEQUENCE [LARGE SCALE GENOMIC DNA]</scope>
    <source>
        <strain evidence="3 4">NIO-1002</strain>
    </source>
</reference>
<keyword evidence="1" id="KW-0472">Membrane</keyword>
<dbReference type="OrthoDB" id="3381462at2"/>
<dbReference type="STRING" id="993073.AS029_02540"/>
<keyword evidence="1" id="KW-1133">Transmembrane helix</keyword>
<dbReference type="Pfam" id="PF11181">
    <property type="entry name" value="YflT"/>
    <property type="match status" value="1"/>
</dbReference>
<sequence>MSDVTRATPERRILSSFSDYTGAQAAVDRLSDAGFPVEHTAIVGHGVRIVEQVTGRLTRARAAGLGAASGAWFGLMIGVLIGLLSPGGFLGLLLLGLVLGAVWGAVFGFIGHAFTGGRRDFSSVQGFEAERWDVTVDAEHFSRAQSLLSSGAAGEARA</sequence>
<dbReference type="RefSeq" id="WP_058230999.1">
    <property type="nucleotide sequence ID" value="NZ_FMYG01000001.1"/>
</dbReference>
<accession>A0A1G6GWX9</accession>
<evidence type="ECO:0000313" key="4">
    <source>
        <dbReference type="Proteomes" id="UP000183203"/>
    </source>
</evidence>